<gene>
    <name evidence="2" type="ORF">METZ01_LOCUS426368</name>
</gene>
<keyword evidence="1" id="KW-0812">Transmembrane</keyword>
<dbReference type="AlphaFoldDB" id="A0A382XRM6"/>
<keyword evidence="1" id="KW-1133">Transmembrane helix</keyword>
<accession>A0A382XRM6</accession>
<evidence type="ECO:0000313" key="2">
    <source>
        <dbReference type="EMBL" id="SVD73514.1"/>
    </source>
</evidence>
<name>A0A382XRM6_9ZZZZ</name>
<dbReference type="EMBL" id="UINC01169799">
    <property type="protein sequence ID" value="SVD73514.1"/>
    <property type="molecule type" value="Genomic_DNA"/>
</dbReference>
<keyword evidence="1" id="KW-0472">Membrane</keyword>
<evidence type="ECO:0000256" key="1">
    <source>
        <dbReference type="SAM" id="Phobius"/>
    </source>
</evidence>
<feature type="transmembrane region" description="Helical" evidence="1">
    <location>
        <begin position="20"/>
        <end position="39"/>
    </location>
</feature>
<organism evidence="2">
    <name type="scientific">marine metagenome</name>
    <dbReference type="NCBI Taxonomy" id="408172"/>
    <lineage>
        <taxon>unclassified sequences</taxon>
        <taxon>metagenomes</taxon>
        <taxon>ecological metagenomes</taxon>
    </lineage>
</organism>
<proteinExistence type="predicted"/>
<reference evidence="2" key="1">
    <citation type="submission" date="2018-05" db="EMBL/GenBank/DDBJ databases">
        <authorList>
            <person name="Lanie J.A."/>
            <person name="Ng W.-L."/>
            <person name="Kazmierczak K.M."/>
            <person name="Andrzejewski T.M."/>
            <person name="Davidsen T.M."/>
            <person name="Wayne K.J."/>
            <person name="Tettelin H."/>
            <person name="Glass J.I."/>
            <person name="Rusch D."/>
            <person name="Podicherti R."/>
            <person name="Tsui H.-C.T."/>
            <person name="Winkler M.E."/>
        </authorList>
    </citation>
    <scope>NUCLEOTIDE SEQUENCE</scope>
</reference>
<sequence length="165" mass="18050">MRTKNLPTLVAKTATNSRLILSNIVVISLFAVLTLSVILPATAHADCKGTLGPVDFSLYKNRPATFTSKMDAGTMQKYKIEWFIGGKSMGSVIKKAGESFILKESTLTSQSFSITGFYQNGDEWLLSRHKIFPNSEGGMQVRFDDGACDNSFVTSPDLTVTIKIN</sequence>
<protein>
    <submittedName>
        <fullName evidence="2">Uncharacterized protein</fullName>
    </submittedName>
</protein>